<organism evidence="2 3">
    <name type="scientific">Mesorhabditis belari</name>
    <dbReference type="NCBI Taxonomy" id="2138241"/>
    <lineage>
        <taxon>Eukaryota</taxon>
        <taxon>Metazoa</taxon>
        <taxon>Ecdysozoa</taxon>
        <taxon>Nematoda</taxon>
        <taxon>Chromadorea</taxon>
        <taxon>Rhabditida</taxon>
        <taxon>Rhabditina</taxon>
        <taxon>Rhabditomorpha</taxon>
        <taxon>Rhabditoidea</taxon>
        <taxon>Rhabditidae</taxon>
        <taxon>Mesorhabditinae</taxon>
        <taxon>Mesorhabditis</taxon>
    </lineage>
</organism>
<reference evidence="3" key="1">
    <citation type="submission" date="2024-02" db="UniProtKB">
        <authorList>
            <consortium name="WormBaseParasite"/>
        </authorList>
    </citation>
    <scope>IDENTIFICATION</scope>
</reference>
<keyword evidence="1" id="KW-0732">Signal</keyword>
<protein>
    <recommendedName>
        <fullName evidence="4">Secreted protein</fullName>
    </recommendedName>
</protein>
<name>A0AAF3F047_9BILA</name>
<dbReference type="AlphaFoldDB" id="A0AAF3F047"/>
<evidence type="ECO:0000313" key="2">
    <source>
        <dbReference type="Proteomes" id="UP000887575"/>
    </source>
</evidence>
<evidence type="ECO:0008006" key="4">
    <source>
        <dbReference type="Google" id="ProtNLM"/>
    </source>
</evidence>
<accession>A0AAF3F047</accession>
<dbReference type="WBParaSite" id="MBELARI_LOCUS19841">
    <property type="protein sequence ID" value="MBELARI_LOCUS19841"/>
    <property type="gene ID" value="MBELARI_LOCUS19841"/>
</dbReference>
<evidence type="ECO:0000313" key="3">
    <source>
        <dbReference type="WBParaSite" id="MBELARI_LOCUS19841"/>
    </source>
</evidence>
<sequence length="70" mass="8048">MNRHINFCFISLLSLNLLICILLSNVGADGWMEASKRTHLFPIFPQQVYSPKFRLPFLATSPDRLTLIVQ</sequence>
<dbReference type="Proteomes" id="UP000887575">
    <property type="component" value="Unassembled WGS sequence"/>
</dbReference>
<evidence type="ECO:0000256" key="1">
    <source>
        <dbReference type="SAM" id="SignalP"/>
    </source>
</evidence>
<feature type="chain" id="PRO_5042078525" description="Secreted protein" evidence="1">
    <location>
        <begin position="29"/>
        <end position="70"/>
    </location>
</feature>
<feature type="signal peptide" evidence="1">
    <location>
        <begin position="1"/>
        <end position="28"/>
    </location>
</feature>
<proteinExistence type="predicted"/>
<keyword evidence="2" id="KW-1185">Reference proteome</keyword>